<feature type="region of interest" description="Disordered" evidence="1">
    <location>
        <begin position="280"/>
        <end position="308"/>
    </location>
</feature>
<dbReference type="PANTHER" id="PTHR47432">
    <property type="entry name" value="CELL WALL ASSEMBLY REGULATOR SMI1"/>
    <property type="match status" value="1"/>
</dbReference>
<evidence type="ECO:0000313" key="3">
    <source>
        <dbReference type="EMBL" id="SET80768.1"/>
    </source>
</evidence>
<dbReference type="AlphaFoldDB" id="A0A1I0HCS0"/>
<dbReference type="Pfam" id="PF09346">
    <property type="entry name" value="SMI1_KNR4"/>
    <property type="match status" value="2"/>
</dbReference>
<protein>
    <submittedName>
        <fullName evidence="3">Cell wall assembly regulator SMI1</fullName>
    </submittedName>
</protein>
<accession>A0A1I0HCS0</accession>
<dbReference type="InterPro" id="IPR037883">
    <property type="entry name" value="Knr4/Smi1-like_sf"/>
</dbReference>
<dbReference type="SMART" id="SM00860">
    <property type="entry name" value="SMI1_KNR4"/>
    <property type="match status" value="2"/>
</dbReference>
<organism evidence="3 4">
    <name type="scientific">Nonomuraea wenchangensis</name>
    <dbReference type="NCBI Taxonomy" id="568860"/>
    <lineage>
        <taxon>Bacteria</taxon>
        <taxon>Bacillati</taxon>
        <taxon>Actinomycetota</taxon>
        <taxon>Actinomycetes</taxon>
        <taxon>Streptosporangiales</taxon>
        <taxon>Streptosporangiaceae</taxon>
        <taxon>Nonomuraea</taxon>
    </lineage>
</organism>
<feature type="compositionally biased region" description="Pro residues" evidence="1">
    <location>
        <begin position="289"/>
        <end position="303"/>
    </location>
</feature>
<dbReference type="STRING" id="568860.SAMN05421811_104212"/>
<dbReference type="EMBL" id="FOHX01000004">
    <property type="protein sequence ID" value="SET80768.1"/>
    <property type="molecule type" value="Genomic_DNA"/>
</dbReference>
<dbReference type="PANTHER" id="PTHR47432:SF1">
    <property type="entry name" value="CELL WALL ASSEMBLY REGULATOR SMI1"/>
    <property type="match status" value="1"/>
</dbReference>
<reference evidence="3 4" key="1">
    <citation type="submission" date="2016-10" db="EMBL/GenBank/DDBJ databases">
        <authorList>
            <person name="de Groot N.N."/>
        </authorList>
    </citation>
    <scope>NUCLEOTIDE SEQUENCE [LARGE SCALE GENOMIC DNA]</scope>
    <source>
        <strain evidence="3 4">CGMCC 4.5598</strain>
    </source>
</reference>
<dbReference type="InterPro" id="IPR051873">
    <property type="entry name" value="KNR4/SMI1_regulator"/>
</dbReference>
<evidence type="ECO:0000259" key="2">
    <source>
        <dbReference type="SMART" id="SM00860"/>
    </source>
</evidence>
<feature type="domain" description="Knr4/Smi1-like" evidence="2">
    <location>
        <begin position="358"/>
        <end position="478"/>
    </location>
</feature>
<keyword evidence="4" id="KW-1185">Reference proteome</keyword>
<sequence length="510" mass="55252">MLLLGCLASDALLEGDGYFCGFVGNTMSCGSPERDAAMAAAMLTPAEARSIGCPPLYVGQQREPEFGEVLPTPESTTFAIRTPDPALAARVSDAWGRIERWLAAHASATLRKLRFGAEPERLAQWEHYAGRRLPDDLYASYLRHNGAAGNLGDGFRLPGGYGLLEINDIDYINMSKCQSLVLAGDLADADPEHGTWHGSLLPTGTDASGHDLFVEPRTGRVGEAAFGERLRYDGPMGFPSHAAMLEALAAALESGAAMGGSYPTVTGSCELRWAAEPAPLPGGCAGEPRPTPTPTPTPTPQPPTHAEKRATGCLPARRAVVVRTPRAAVTAEVNATWRRIERWLARHAPATYTSLRPPATPLAIAQAEAAMGARFPDDLRASLLRHDGASDWGFSFPPVYTSMSVRGIRRDWQANCDITLDDPELSTYWWHGRLIPFGYDVTGGNLFVDPDTGRTGSFHSEDGLHTGDGDIWPSYLALLKVTARALERGEPVRGRQPRVEKDRLDWRYKD</sequence>
<dbReference type="InterPro" id="IPR018958">
    <property type="entry name" value="Knr4/Smi1-like_dom"/>
</dbReference>
<evidence type="ECO:0000313" key="4">
    <source>
        <dbReference type="Proteomes" id="UP000199361"/>
    </source>
</evidence>
<dbReference type="SUPFAM" id="SSF160631">
    <property type="entry name" value="SMI1/KNR4-like"/>
    <property type="match status" value="1"/>
</dbReference>
<dbReference type="Proteomes" id="UP000199361">
    <property type="component" value="Unassembled WGS sequence"/>
</dbReference>
<proteinExistence type="predicted"/>
<dbReference type="Gene3D" id="3.40.1580.10">
    <property type="entry name" value="SMI1/KNR4-like"/>
    <property type="match status" value="1"/>
</dbReference>
<name>A0A1I0HCS0_9ACTN</name>
<gene>
    <name evidence="3" type="ORF">SAMN05421811_104212</name>
</gene>
<evidence type="ECO:0000256" key="1">
    <source>
        <dbReference type="SAM" id="MobiDB-lite"/>
    </source>
</evidence>
<feature type="domain" description="Knr4/Smi1-like" evidence="2">
    <location>
        <begin position="116"/>
        <end position="254"/>
    </location>
</feature>